<accession>A0AAN9FCD4</accession>
<dbReference type="PANTHER" id="PTHR44835">
    <property type="entry name" value="UDP-N-ACETYLGLUCOSAMINE--PEPTIDE N-ACETYLGLUCOSAMINYLTRANSFERASE SPINDLY-RELATED"/>
    <property type="match status" value="1"/>
</dbReference>
<dbReference type="Proteomes" id="UP001372338">
    <property type="component" value="Unassembled WGS sequence"/>
</dbReference>
<keyword evidence="4" id="KW-0802">TPR repeat</keyword>
<keyword evidence="6" id="KW-1185">Reference proteome</keyword>
<comment type="caution">
    <text evidence="5">The sequence shown here is derived from an EMBL/GenBank/DDBJ whole genome shotgun (WGS) entry which is preliminary data.</text>
</comment>
<dbReference type="Gene3D" id="1.25.40.10">
    <property type="entry name" value="Tetratricopeptide repeat domain"/>
    <property type="match status" value="1"/>
</dbReference>
<keyword evidence="2" id="KW-0328">Glycosyltransferase</keyword>
<evidence type="ECO:0008006" key="7">
    <source>
        <dbReference type="Google" id="ProtNLM"/>
    </source>
</evidence>
<dbReference type="Pfam" id="PF13181">
    <property type="entry name" value="TPR_8"/>
    <property type="match status" value="1"/>
</dbReference>
<comment type="pathway">
    <text evidence="1">Protein modification; protein glycosylation.</text>
</comment>
<gene>
    <name evidence="5" type="ORF">RIF29_15010</name>
</gene>
<dbReference type="SMART" id="SM00028">
    <property type="entry name" value="TPR"/>
    <property type="match status" value="2"/>
</dbReference>
<proteinExistence type="predicted"/>
<evidence type="ECO:0000313" key="6">
    <source>
        <dbReference type="Proteomes" id="UP001372338"/>
    </source>
</evidence>
<dbReference type="SUPFAM" id="SSF48452">
    <property type="entry name" value="TPR-like"/>
    <property type="match status" value="1"/>
</dbReference>
<sequence length="128" mass="14671">MENRSPGSTSARTTLLFRRPPLDLVLPLPLTSTLLRASFFHHLEKHTRSDLNLSLWKRQPTYYNLGVAYSEKMQYDMALTFYERAATERPMYAEAYCSMGEIFKNRGDLGAAITCYERTLVVLSIVAL</sequence>
<dbReference type="PROSITE" id="PS50005">
    <property type="entry name" value="TPR"/>
    <property type="match status" value="1"/>
</dbReference>
<feature type="repeat" description="TPR" evidence="4">
    <location>
        <begin position="59"/>
        <end position="92"/>
    </location>
</feature>
<dbReference type="InterPro" id="IPR011990">
    <property type="entry name" value="TPR-like_helical_dom_sf"/>
</dbReference>
<dbReference type="EMBL" id="JAYWIO010000003">
    <property type="protein sequence ID" value="KAK7273942.1"/>
    <property type="molecule type" value="Genomic_DNA"/>
</dbReference>
<dbReference type="InterPro" id="IPR019734">
    <property type="entry name" value="TPR_rpt"/>
</dbReference>
<organism evidence="5 6">
    <name type="scientific">Crotalaria pallida</name>
    <name type="common">Smooth rattlebox</name>
    <name type="synonym">Crotalaria striata</name>
    <dbReference type="NCBI Taxonomy" id="3830"/>
    <lineage>
        <taxon>Eukaryota</taxon>
        <taxon>Viridiplantae</taxon>
        <taxon>Streptophyta</taxon>
        <taxon>Embryophyta</taxon>
        <taxon>Tracheophyta</taxon>
        <taxon>Spermatophyta</taxon>
        <taxon>Magnoliopsida</taxon>
        <taxon>eudicotyledons</taxon>
        <taxon>Gunneridae</taxon>
        <taxon>Pentapetalae</taxon>
        <taxon>rosids</taxon>
        <taxon>fabids</taxon>
        <taxon>Fabales</taxon>
        <taxon>Fabaceae</taxon>
        <taxon>Papilionoideae</taxon>
        <taxon>50 kb inversion clade</taxon>
        <taxon>genistoids sensu lato</taxon>
        <taxon>core genistoids</taxon>
        <taxon>Crotalarieae</taxon>
        <taxon>Crotalaria</taxon>
    </lineage>
</organism>
<dbReference type="AlphaFoldDB" id="A0AAN9FCD4"/>
<evidence type="ECO:0000256" key="2">
    <source>
        <dbReference type="ARBA" id="ARBA00022676"/>
    </source>
</evidence>
<dbReference type="PANTHER" id="PTHR44835:SF1">
    <property type="entry name" value="PROTEIN O-GLCNAC TRANSFERASE"/>
    <property type="match status" value="1"/>
</dbReference>
<dbReference type="InterPro" id="IPR051939">
    <property type="entry name" value="Glycosyltr_41/O-GlcNAc_trsf"/>
</dbReference>
<evidence type="ECO:0000256" key="3">
    <source>
        <dbReference type="ARBA" id="ARBA00022679"/>
    </source>
</evidence>
<keyword evidence="3" id="KW-0808">Transferase</keyword>
<evidence type="ECO:0000256" key="1">
    <source>
        <dbReference type="ARBA" id="ARBA00004922"/>
    </source>
</evidence>
<dbReference type="GO" id="GO:0016757">
    <property type="term" value="F:glycosyltransferase activity"/>
    <property type="evidence" value="ECO:0007669"/>
    <property type="project" value="UniProtKB-KW"/>
</dbReference>
<name>A0AAN9FCD4_CROPI</name>
<evidence type="ECO:0000256" key="4">
    <source>
        <dbReference type="PROSITE-ProRule" id="PRU00339"/>
    </source>
</evidence>
<reference evidence="5 6" key="1">
    <citation type="submission" date="2024-01" db="EMBL/GenBank/DDBJ databases">
        <title>The genomes of 5 underutilized Papilionoideae crops provide insights into root nodulation and disease resistanc.</title>
        <authorList>
            <person name="Yuan L."/>
        </authorList>
    </citation>
    <scope>NUCLEOTIDE SEQUENCE [LARGE SCALE GENOMIC DNA]</scope>
    <source>
        <strain evidence="5">ZHUSHIDOU_FW_LH</strain>
        <tissue evidence="5">Leaf</tissue>
    </source>
</reference>
<evidence type="ECO:0000313" key="5">
    <source>
        <dbReference type="EMBL" id="KAK7273942.1"/>
    </source>
</evidence>
<dbReference type="Pfam" id="PF00515">
    <property type="entry name" value="TPR_1"/>
    <property type="match status" value="1"/>
</dbReference>
<protein>
    <recommendedName>
        <fullName evidence="7">Photosystem I assembly protein Ycf3</fullName>
    </recommendedName>
</protein>